<dbReference type="InterPro" id="IPR001844">
    <property type="entry name" value="Cpn60/GroEL"/>
</dbReference>
<organism evidence="4 5">
    <name type="scientific">Bonamia ostreae</name>
    <dbReference type="NCBI Taxonomy" id="126728"/>
    <lineage>
        <taxon>Eukaryota</taxon>
        <taxon>Sar</taxon>
        <taxon>Rhizaria</taxon>
        <taxon>Endomyxa</taxon>
        <taxon>Ascetosporea</taxon>
        <taxon>Haplosporida</taxon>
        <taxon>Bonamia</taxon>
    </lineage>
</organism>
<gene>
    <name evidence="4" type="ORF">MHBO_002911</name>
</gene>
<name>A0ABV2ANY4_9EUKA</name>
<dbReference type="Proteomes" id="UP001439008">
    <property type="component" value="Unassembled WGS sequence"/>
</dbReference>
<evidence type="ECO:0000256" key="3">
    <source>
        <dbReference type="SAM" id="MobiDB-lite"/>
    </source>
</evidence>
<accession>A0ABV2ANY4</accession>
<proteinExistence type="inferred from homology"/>
<reference evidence="4 5" key="1">
    <citation type="journal article" date="2024" name="BMC Biol.">
        <title>Comparative genomics of Ascetosporea gives new insight into the evolutionary basis for animal parasitism in Rhizaria.</title>
        <authorList>
            <person name="Hiltunen Thoren M."/>
            <person name="Onut-Brannstrom I."/>
            <person name="Alfjorden A."/>
            <person name="Peckova H."/>
            <person name="Swords F."/>
            <person name="Hooper C."/>
            <person name="Holzer A.S."/>
            <person name="Bass D."/>
            <person name="Burki F."/>
        </authorList>
    </citation>
    <scope>NUCLEOTIDE SEQUENCE [LARGE SCALE GENOMIC DNA]</scope>
    <source>
        <strain evidence="4">20-A016</strain>
    </source>
</reference>
<evidence type="ECO:0000313" key="5">
    <source>
        <dbReference type="Proteomes" id="UP001439008"/>
    </source>
</evidence>
<evidence type="ECO:0000256" key="2">
    <source>
        <dbReference type="ARBA" id="ARBA00023186"/>
    </source>
</evidence>
<evidence type="ECO:0008006" key="6">
    <source>
        <dbReference type="Google" id="ProtNLM"/>
    </source>
</evidence>
<comment type="caution">
    <text evidence="4">The sequence shown here is derived from an EMBL/GenBank/DDBJ whole genome shotgun (WGS) entry which is preliminary data.</text>
</comment>
<dbReference type="InterPro" id="IPR002423">
    <property type="entry name" value="Cpn60/GroEL/TCP-1"/>
</dbReference>
<sequence length="128" mass="13398">MPNADQKLGAKIVRTAMRMPAQVICDNAGLEGAVITGRLLEDSENKIGLNKGMDALTGKFCDMVESGIVDPVKVTHTALSDSSSISGVMITTEAVICEKPKDGQKSDGGNPMEMPSSMRGGMNPMGVL</sequence>
<dbReference type="EMBL" id="JBDODL010001294">
    <property type="protein sequence ID" value="MES1921377.1"/>
    <property type="molecule type" value="Genomic_DNA"/>
</dbReference>
<dbReference type="SUPFAM" id="SSF48592">
    <property type="entry name" value="GroEL equatorial domain-like"/>
    <property type="match status" value="1"/>
</dbReference>
<feature type="region of interest" description="Disordered" evidence="3">
    <location>
        <begin position="98"/>
        <end position="128"/>
    </location>
</feature>
<comment type="similarity">
    <text evidence="1">Belongs to the chaperonin (HSP60) family.</text>
</comment>
<evidence type="ECO:0000313" key="4">
    <source>
        <dbReference type="EMBL" id="MES1921377.1"/>
    </source>
</evidence>
<protein>
    <recommendedName>
        <fullName evidence="6">Heat shock protein 60</fullName>
    </recommendedName>
</protein>
<keyword evidence="5" id="KW-1185">Reference proteome</keyword>
<dbReference type="InterPro" id="IPR027413">
    <property type="entry name" value="GROEL-like_equatorial_sf"/>
</dbReference>
<keyword evidence="2" id="KW-0143">Chaperone</keyword>
<evidence type="ECO:0000256" key="1">
    <source>
        <dbReference type="ARBA" id="ARBA00006607"/>
    </source>
</evidence>
<dbReference type="PANTHER" id="PTHR45633">
    <property type="entry name" value="60 KDA HEAT SHOCK PROTEIN, MITOCHONDRIAL"/>
    <property type="match status" value="1"/>
</dbReference>
<dbReference type="Gene3D" id="1.10.560.10">
    <property type="entry name" value="GroEL-like equatorial domain"/>
    <property type="match status" value="1"/>
</dbReference>
<dbReference type="Pfam" id="PF00118">
    <property type="entry name" value="Cpn60_TCP1"/>
    <property type="match status" value="1"/>
</dbReference>